<evidence type="ECO:0000256" key="7">
    <source>
        <dbReference type="ARBA" id="ARBA00023125"/>
    </source>
</evidence>
<gene>
    <name evidence="13" type="ORF">CDO51_01240</name>
</gene>
<dbReference type="Gene3D" id="3.40.50.2300">
    <property type="match status" value="1"/>
</dbReference>
<proteinExistence type="predicted"/>
<dbReference type="PRINTS" id="PR00032">
    <property type="entry name" value="HTHARAC"/>
</dbReference>
<protein>
    <recommendedName>
        <fullName evidence="2">Stage 0 sporulation protein A homolog</fullName>
    </recommendedName>
</protein>
<dbReference type="EMBL" id="NIQC01000001">
    <property type="protein sequence ID" value="OWZ85049.1"/>
    <property type="molecule type" value="Genomic_DNA"/>
</dbReference>
<comment type="caution">
    <text evidence="13">The sequence shown here is derived from an EMBL/GenBank/DDBJ whole genome shotgun (WGS) entry which is preliminary data.</text>
</comment>
<keyword evidence="6" id="KW-0805">Transcription regulation</keyword>
<evidence type="ECO:0000313" key="14">
    <source>
        <dbReference type="Proteomes" id="UP000214588"/>
    </source>
</evidence>
<dbReference type="Pfam" id="PF00072">
    <property type="entry name" value="Response_reg"/>
    <property type="match status" value="1"/>
</dbReference>
<keyword evidence="14" id="KW-1185">Reference proteome</keyword>
<dbReference type="PROSITE" id="PS01124">
    <property type="entry name" value="HTH_ARAC_FAMILY_2"/>
    <property type="match status" value="1"/>
</dbReference>
<dbReference type="InterPro" id="IPR018062">
    <property type="entry name" value="HTH_AraC-typ_CS"/>
</dbReference>
<keyword evidence="5" id="KW-0902">Two-component regulatory system</keyword>
<dbReference type="InterPro" id="IPR009057">
    <property type="entry name" value="Homeodomain-like_sf"/>
</dbReference>
<dbReference type="GO" id="GO:0000160">
    <property type="term" value="P:phosphorelay signal transduction system"/>
    <property type="evidence" value="ECO:0007669"/>
    <property type="project" value="UniProtKB-KW"/>
</dbReference>
<dbReference type="GO" id="GO:0005737">
    <property type="term" value="C:cytoplasm"/>
    <property type="evidence" value="ECO:0007669"/>
    <property type="project" value="UniProtKB-SubCell"/>
</dbReference>
<dbReference type="OrthoDB" id="1769137at2"/>
<dbReference type="SUPFAM" id="SSF52172">
    <property type="entry name" value="CheY-like"/>
    <property type="match status" value="1"/>
</dbReference>
<name>A0A226C3K1_9FIRM</name>
<comment type="subcellular location">
    <subcellularLocation>
        <location evidence="1">Cytoplasm</location>
    </subcellularLocation>
</comment>
<accession>A0A226C3K1</accession>
<dbReference type="InterPro" id="IPR001789">
    <property type="entry name" value="Sig_transdc_resp-reg_receiver"/>
</dbReference>
<dbReference type="InterPro" id="IPR018060">
    <property type="entry name" value="HTH_AraC"/>
</dbReference>
<evidence type="ECO:0000256" key="4">
    <source>
        <dbReference type="ARBA" id="ARBA00022553"/>
    </source>
</evidence>
<keyword evidence="7" id="KW-0238">DNA-binding</keyword>
<evidence type="ECO:0000256" key="3">
    <source>
        <dbReference type="ARBA" id="ARBA00022490"/>
    </source>
</evidence>
<evidence type="ECO:0000256" key="2">
    <source>
        <dbReference type="ARBA" id="ARBA00018672"/>
    </source>
</evidence>
<evidence type="ECO:0000259" key="11">
    <source>
        <dbReference type="PROSITE" id="PS01124"/>
    </source>
</evidence>
<comment type="function">
    <text evidence="9">May play the central regulatory role in sporulation. It may be an element of the effector pathway responsible for the activation of sporulation genes in response to nutritional stress. Spo0A may act in concert with spo0H (a sigma factor) to control the expression of some genes that are critical to the sporulation process.</text>
</comment>
<evidence type="ECO:0000256" key="1">
    <source>
        <dbReference type="ARBA" id="ARBA00004496"/>
    </source>
</evidence>
<evidence type="ECO:0000256" key="6">
    <source>
        <dbReference type="ARBA" id="ARBA00023015"/>
    </source>
</evidence>
<dbReference type="PANTHER" id="PTHR42713">
    <property type="entry name" value="HISTIDINE KINASE-RELATED"/>
    <property type="match status" value="1"/>
</dbReference>
<dbReference type="AlphaFoldDB" id="A0A226C3K1"/>
<dbReference type="SMART" id="SM00448">
    <property type="entry name" value="REC"/>
    <property type="match status" value="1"/>
</dbReference>
<organism evidence="13 14">
    <name type="scientific">Natranaerobius trueperi</name>
    <dbReference type="NCBI Taxonomy" id="759412"/>
    <lineage>
        <taxon>Bacteria</taxon>
        <taxon>Bacillati</taxon>
        <taxon>Bacillota</taxon>
        <taxon>Clostridia</taxon>
        <taxon>Natranaerobiales</taxon>
        <taxon>Natranaerobiaceae</taxon>
        <taxon>Natranaerobius</taxon>
    </lineage>
</organism>
<dbReference type="SMART" id="SM00342">
    <property type="entry name" value="HTH_ARAC"/>
    <property type="match status" value="1"/>
</dbReference>
<dbReference type="Proteomes" id="UP000214588">
    <property type="component" value="Unassembled WGS sequence"/>
</dbReference>
<evidence type="ECO:0000256" key="8">
    <source>
        <dbReference type="ARBA" id="ARBA00023163"/>
    </source>
</evidence>
<sequence length="251" mass="29911">MWKVVVVDDEPKIRRGFRRWIEEYGHPFKFLGSASNSKKTLELTDKKSPHLYFLDIRIAECNGLELAKLIKSKNPKAIFVMVTGYDYFEYAHEAIKLQVFDYLLKPVPKTDFFKTLEHVDKELRREFPELEINTNTNENNNYSLLVQKITEHIQDNYYKPELSLEKIAQTFNSNKSYLSSLMKEELGYSFKEYLTRVRIQKAKELLKEDMPGVKMYEIALKIGYQSQHYFSRIFKKYEGMSPLDYRTKHIR</sequence>
<evidence type="ECO:0000256" key="10">
    <source>
        <dbReference type="PROSITE-ProRule" id="PRU00169"/>
    </source>
</evidence>
<feature type="domain" description="HTH araC/xylS-type" evidence="11">
    <location>
        <begin position="147"/>
        <end position="248"/>
    </location>
</feature>
<dbReference type="Gene3D" id="1.10.10.60">
    <property type="entry name" value="Homeodomain-like"/>
    <property type="match status" value="2"/>
</dbReference>
<dbReference type="GO" id="GO:0003700">
    <property type="term" value="F:DNA-binding transcription factor activity"/>
    <property type="evidence" value="ECO:0007669"/>
    <property type="project" value="InterPro"/>
</dbReference>
<dbReference type="PANTHER" id="PTHR42713:SF3">
    <property type="entry name" value="TRANSCRIPTIONAL REGULATORY PROTEIN HPTR"/>
    <property type="match status" value="1"/>
</dbReference>
<feature type="modified residue" description="4-aspartylphosphate" evidence="10">
    <location>
        <position position="55"/>
    </location>
</feature>
<dbReference type="GO" id="GO:0043565">
    <property type="term" value="F:sequence-specific DNA binding"/>
    <property type="evidence" value="ECO:0007669"/>
    <property type="project" value="InterPro"/>
</dbReference>
<keyword evidence="8" id="KW-0804">Transcription</keyword>
<dbReference type="Pfam" id="PF12833">
    <property type="entry name" value="HTH_18"/>
    <property type="match status" value="1"/>
</dbReference>
<dbReference type="InterPro" id="IPR020449">
    <property type="entry name" value="Tscrpt_reg_AraC-type_HTH"/>
</dbReference>
<evidence type="ECO:0000313" key="13">
    <source>
        <dbReference type="EMBL" id="OWZ85049.1"/>
    </source>
</evidence>
<dbReference type="InterPro" id="IPR011006">
    <property type="entry name" value="CheY-like_superfamily"/>
</dbReference>
<evidence type="ECO:0000259" key="12">
    <source>
        <dbReference type="PROSITE" id="PS50110"/>
    </source>
</evidence>
<dbReference type="PROSITE" id="PS00041">
    <property type="entry name" value="HTH_ARAC_FAMILY_1"/>
    <property type="match status" value="1"/>
</dbReference>
<dbReference type="SUPFAM" id="SSF46689">
    <property type="entry name" value="Homeodomain-like"/>
    <property type="match status" value="1"/>
</dbReference>
<feature type="domain" description="Response regulatory" evidence="12">
    <location>
        <begin position="3"/>
        <end position="120"/>
    </location>
</feature>
<keyword evidence="4 10" id="KW-0597">Phosphoprotein</keyword>
<evidence type="ECO:0000256" key="9">
    <source>
        <dbReference type="ARBA" id="ARBA00024867"/>
    </source>
</evidence>
<dbReference type="PROSITE" id="PS50110">
    <property type="entry name" value="RESPONSE_REGULATORY"/>
    <property type="match status" value="1"/>
</dbReference>
<reference evidence="13 14" key="1">
    <citation type="submission" date="2017-06" db="EMBL/GenBank/DDBJ databases">
        <title>Draft Genome Sequence of Natranaerobius trueperi halophilic, alkalithermophilic bacteria from soda lakes.</title>
        <authorList>
            <person name="Zhao B."/>
        </authorList>
    </citation>
    <scope>NUCLEOTIDE SEQUENCE [LARGE SCALE GENOMIC DNA]</scope>
    <source>
        <strain evidence="13 14">DSM 18760</strain>
    </source>
</reference>
<dbReference type="RefSeq" id="WP_089022472.1">
    <property type="nucleotide sequence ID" value="NZ_NIQC01000001.1"/>
</dbReference>
<dbReference type="CDD" id="cd17536">
    <property type="entry name" value="REC_YesN-like"/>
    <property type="match status" value="1"/>
</dbReference>
<evidence type="ECO:0000256" key="5">
    <source>
        <dbReference type="ARBA" id="ARBA00023012"/>
    </source>
</evidence>
<keyword evidence="3" id="KW-0963">Cytoplasm</keyword>
<dbReference type="InterPro" id="IPR051552">
    <property type="entry name" value="HptR"/>
</dbReference>